<feature type="region of interest" description="Disordered" evidence="1">
    <location>
        <begin position="136"/>
        <end position="225"/>
    </location>
</feature>
<evidence type="ECO:0000313" key="3">
    <source>
        <dbReference type="Proteomes" id="UP000283895"/>
    </source>
</evidence>
<organism evidence="2 3">
    <name type="scientific">Cytospora schulzeri</name>
    <dbReference type="NCBI Taxonomy" id="448051"/>
    <lineage>
        <taxon>Eukaryota</taxon>
        <taxon>Fungi</taxon>
        <taxon>Dikarya</taxon>
        <taxon>Ascomycota</taxon>
        <taxon>Pezizomycotina</taxon>
        <taxon>Sordariomycetes</taxon>
        <taxon>Sordariomycetidae</taxon>
        <taxon>Diaporthales</taxon>
        <taxon>Cytosporaceae</taxon>
        <taxon>Cytospora</taxon>
    </lineage>
</organism>
<feature type="compositionally biased region" description="Basic residues" evidence="1">
    <location>
        <begin position="136"/>
        <end position="145"/>
    </location>
</feature>
<accession>A0A423WSH7</accession>
<dbReference type="EMBL" id="LKEA01000010">
    <property type="protein sequence ID" value="ROW06430.1"/>
    <property type="molecule type" value="Genomic_DNA"/>
</dbReference>
<dbReference type="STRING" id="356882.A0A423WSH7"/>
<sequence length="244" mass="26875">MSDRTTWDEKAHLDLLMAVLNNISLTKEEWDKALVELRAKGYSYTPSAAIIKLLSSPQTTIQLQLLRSKFPTSNIVIMETPTKGAPFKWDAEAERDLFAACLVAAGEPKGPTLKKAMEIMNDNFGERFTQKAATHRFQHLQKLKRKDGTAGNGSGEATPKKARTPKKRGKADDADADTDNTPKPKKRRSAATKKATALETQDDEEETGSVVKNENDAKREASTIRHIHGFDDTSDSLDMAAFGG</sequence>
<dbReference type="OrthoDB" id="4525115at2759"/>
<proteinExistence type="predicted"/>
<evidence type="ECO:0000256" key="1">
    <source>
        <dbReference type="SAM" id="MobiDB-lite"/>
    </source>
</evidence>
<comment type="caution">
    <text evidence="2">The sequence shown here is derived from an EMBL/GenBank/DDBJ whole genome shotgun (WGS) entry which is preliminary data.</text>
</comment>
<feature type="compositionally biased region" description="Basic residues" evidence="1">
    <location>
        <begin position="160"/>
        <end position="169"/>
    </location>
</feature>
<name>A0A423WSH7_9PEZI</name>
<feature type="compositionally biased region" description="Basic and acidic residues" evidence="1">
    <location>
        <begin position="213"/>
        <end position="225"/>
    </location>
</feature>
<keyword evidence="3" id="KW-1185">Reference proteome</keyword>
<dbReference type="Proteomes" id="UP000283895">
    <property type="component" value="Unassembled WGS sequence"/>
</dbReference>
<gene>
    <name evidence="2" type="ORF">VMCG_04423</name>
</gene>
<evidence type="ECO:0000313" key="2">
    <source>
        <dbReference type="EMBL" id="ROW06430.1"/>
    </source>
</evidence>
<dbReference type="AlphaFoldDB" id="A0A423WSH7"/>
<protein>
    <submittedName>
        <fullName evidence="2">Uncharacterized protein</fullName>
    </submittedName>
</protein>
<reference evidence="2 3" key="1">
    <citation type="submission" date="2015-09" db="EMBL/GenBank/DDBJ databases">
        <title>Host preference determinants of Valsa canker pathogens revealed by comparative genomics.</title>
        <authorList>
            <person name="Yin Z."/>
            <person name="Huang L."/>
        </authorList>
    </citation>
    <scope>NUCLEOTIDE SEQUENCE [LARGE SCALE GENOMIC DNA]</scope>
    <source>
        <strain evidence="2 3">03-1</strain>
    </source>
</reference>